<dbReference type="AlphaFoldDB" id="A0A4S2GWL6"/>
<dbReference type="SUPFAM" id="SSF51569">
    <property type="entry name" value="Aldolase"/>
    <property type="match status" value="1"/>
</dbReference>
<dbReference type="GO" id="GO:0003852">
    <property type="term" value="F:2-isopropylmalate synthase activity"/>
    <property type="evidence" value="ECO:0007669"/>
    <property type="project" value="TreeGrafter"/>
</dbReference>
<keyword evidence="1" id="KW-0464">Manganese</keyword>
<dbReference type="Gene3D" id="3.20.20.70">
    <property type="entry name" value="Aldolase class I"/>
    <property type="match status" value="1"/>
</dbReference>
<dbReference type="EMBL" id="SRXW01000007">
    <property type="protein sequence ID" value="TGY87258.1"/>
    <property type="molecule type" value="Genomic_DNA"/>
</dbReference>
<gene>
    <name evidence="3" type="ORF">E5163_16220</name>
</gene>
<organism evidence="3 4">
    <name type="scientific">Marinicauda algicola</name>
    <dbReference type="NCBI Taxonomy" id="2029849"/>
    <lineage>
        <taxon>Bacteria</taxon>
        <taxon>Pseudomonadati</taxon>
        <taxon>Pseudomonadota</taxon>
        <taxon>Alphaproteobacteria</taxon>
        <taxon>Maricaulales</taxon>
        <taxon>Maricaulaceae</taxon>
        <taxon>Marinicauda</taxon>
    </lineage>
</organism>
<name>A0A4S2GWL6_9PROT</name>
<dbReference type="OrthoDB" id="9803573at2"/>
<dbReference type="PROSITE" id="PS50991">
    <property type="entry name" value="PYR_CT"/>
    <property type="match status" value="1"/>
</dbReference>
<dbReference type="PANTHER" id="PTHR10277:SF9">
    <property type="entry name" value="2-ISOPROPYLMALATE SYNTHASE 1, CHLOROPLASTIC-RELATED"/>
    <property type="match status" value="1"/>
</dbReference>
<proteinExistence type="predicted"/>
<feature type="domain" description="Pyruvate carboxyltransferase" evidence="2">
    <location>
        <begin position="6"/>
        <end position="256"/>
    </location>
</feature>
<protein>
    <submittedName>
        <fullName evidence="3">4-hydroxy-2-oxovalerate aldolase</fullName>
    </submittedName>
</protein>
<evidence type="ECO:0000256" key="1">
    <source>
        <dbReference type="ARBA" id="ARBA00023211"/>
    </source>
</evidence>
<sequence length="348" mass="36912">MTQTRITLFDCTLRDGSYQIDFGFDANHTYALVQHLEEAGVDEIEVGHGLGLGAERSGTAPAGESDARYMAAARMAARKARIGVFAMPAFATLDDIGAAKDAGMDFLRFGVDAAKLETAEPFVRHAVELGLSTTVFLMKTYTLPVAELRRKAHLFEAWGAEAVAIVDSAGGMIPAQVRNYVRAITDKTKLKVAFHGHNNFQLAVGNAFAAIEAGATILDASLKGMGRSSGNAQIEVLAAGLKRAGYQVNADPMELAFVADKFITRAEFEGGITTTDLVQAMGLVHSGMQGKIDRAASEFGVDAKLLTLKVGRLGGGLDLDLNAVRAAAQILVWEKEDGVAAEDIAHAI</sequence>
<evidence type="ECO:0000313" key="4">
    <source>
        <dbReference type="Proteomes" id="UP000308054"/>
    </source>
</evidence>
<comment type="caution">
    <text evidence="3">The sequence shown here is derived from an EMBL/GenBank/DDBJ whole genome shotgun (WGS) entry which is preliminary data.</text>
</comment>
<keyword evidence="4" id="KW-1185">Reference proteome</keyword>
<dbReference type="InterPro" id="IPR000891">
    <property type="entry name" value="PYR_CT"/>
</dbReference>
<evidence type="ECO:0000313" key="3">
    <source>
        <dbReference type="EMBL" id="TGY87258.1"/>
    </source>
</evidence>
<dbReference type="PANTHER" id="PTHR10277">
    <property type="entry name" value="HOMOCITRATE SYNTHASE-RELATED"/>
    <property type="match status" value="1"/>
</dbReference>
<reference evidence="3 4" key="1">
    <citation type="journal article" date="2017" name="Int. J. Syst. Evol. Microbiol.">
        <title>Marinicauda algicola sp. nov., isolated from a marine red alga Rhodosorus marinus.</title>
        <authorList>
            <person name="Jeong S.E."/>
            <person name="Jeon S.H."/>
            <person name="Chun B.H."/>
            <person name="Kim D.W."/>
            <person name="Jeon C.O."/>
        </authorList>
    </citation>
    <scope>NUCLEOTIDE SEQUENCE [LARGE SCALE GENOMIC DNA]</scope>
    <source>
        <strain evidence="3 4">JCM 31718</strain>
    </source>
</reference>
<dbReference type="InterPro" id="IPR050073">
    <property type="entry name" value="2-IPM_HCS-like"/>
</dbReference>
<dbReference type="GO" id="GO:0009098">
    <property type="term" value="P:L-leucine biosynthetic process"/>
    <property type="evidence" value="ECO:0007669"/>
    <property type="project" value="TreeGrafter"/>
</dbReference>
<dbReference type="NCBIfam" id="NF006049">
    <property type="entry name" value="PRK08195.1"/>
    <property type="match status" value="1"/>
</dbReference>
<dbReference type="Pfam" id="PF00682">
    <property type="entry name" value="HMGL-like"/>
    <property type="match status" value="1"/>
</dbReference>
<dbReference type="RefSeq" id="WP_135997562.1">
    <property type="nucleotide sequence ID" value="NZ_CP071057.1"/>
</dbReference>
<dbReference type="InterPro" id="IPR013785">
    <property type="entry name" value="Aldolase_TIM"/>
</dbReference>
<evidence type="ECO:0000259" key="2">
    <source>
        <dbReference type="PROSITE" id="PS50991"/>
    </source>
</evidence>
<accession>A0A4S2GWL6</accession>
<dbReference type="Proteomes" id="UP000308054">
    <property type="component" value="Unassembled WGS sequence"/>
</dbReference>